<dbReference type="AlphaFoldDB" id="A0A4Z0JPP6"/>
<reference evidence="1 2" key="1">
    <citation type="submission" date="2018-10" db="EMBL/GenBank/DDBJ databases">
        <title>Lactobacillus sp. R7 and Lactobacillus sp. R19 isolated from fermented mustard green product of Taiwan.</title>
        <authorList>
            <person name="Lin S.-T."/>
        </authorList>
    </citation>
    <scope>NUCLEOTIDE SEQUENCE [LARGE SCALE GENOMIC DNA]</scope>
    <source>
        <strain evidence="1 2">BCRC 81127</strain>
    </source>
</reference>
<name>A0A4Z0JPP6_9LACO</name>
<protein>
    <recommendedName>
        <fullName evidence="3">Phage protein</fullName>
    </recommendedName>
</protein>
<dbReference type="OrthoDB" id="2068092at2"/>
<evidence type="ECO:0000313" key="2">
    <source>
        <dbReference type="Proteomes" id="UP000298021"/>
    </source>
</evidence>
<evidence type="ECO:0008006" key="3">
    <source>
        <dbReference type="Google" id="ProtNLM"/>
    </source>
</evidence>
<sequence>MLKGKTKSGFSYQISQERLDNYELAEAIGGLETNPLELIKVVNLLLGTKQANKLKDHLRDKNGLIPSEKMSNEIQEIFEAQSQLKNS</sequence>
<accession>A0A4Z0JPP6</accession>
<dbReference type="Proteomes" id="UP000298021">
    <property type="component" value="Unassembled WGS sequence"/>
</dbReference>
<dbReference type="RefSeq" id="WP_135371582.1">
    <property type="nucleotide sequence ID" value="NZ_RKLY01000006.1"/>
</dbReference>
<keyword evidence="2" id="KW-1185">Reference proteome</keyword>
<gene>
    <name evidence="1" type="ORF">EGT49_03550</name>
</gene>
<evidence type="ECO:0000313" key="1">
    <source>
        <dbReference type="EMBL" id="TGD24344.1"/>
    </source>
</evidence>
<organism evidence="1 2">
    <name type="scientific">Companilactobacillus suantsaicola</name>
    <dbReference type="NCBI Taxonomy" id="2487723"/>
    <lineage>
        <taxon>Bacteria</taxon>
        <taxon>Bacillati</taxon>
        <taxon>Bacillota</taxon>
        <taxon>Bacilli</taxon>
        <taxon>Lactobacillales</taxon>
        <taxon>Lactobacillaceae</taxon>
        <taxon>Companilactobacillus</taxon>
    </lineage>
</organism>
<proteinExistence type="predicted"/>
<dbReference type="EMBL" id="RKLY01000006">
    <property type="protein sequence ID" value="TGD24344.1"/>
    <property type="molecule type" value="Genomic_DNA"/>
</dbReference>
<comment type="caution">
    <text evidence="1">The sequence shown here is derived from an EMBL/GenBank/DDBJ whole genome shotgun (WGS) entry which is preliminary data.</text>
</comment>